<dbReference type="EMBL" id="JAJADR010000001">
    <property type="protein sequence ID" value="MCB2407457.1"/>
    <property type="molecule type" value="Genomic_DNA"/>
</dbReference>
<evidence type="ECO:0000313" key="1">
    <source>
        <dbReference type="EMBL" id="MCB2407457.1"/>
    </source>
</evidence>
<protein>
    <submittedName>
        <fullName evidence="1">Uncharacterized protein</fullName>
    </submittedName>
</protein>
<accession>A0ABS8AML3</accession>
<name>A0ABS8AML3_9BACT</name>
<reference evidence="1" key="1">
    <citation type="submission" date="2021-10" db="EMBL/GenBank/DDBJ databases">
        <authorList>
            <person name="Dean J.D."/>
            <person name="Kim M.K."/>
            <person name="Newey C.N."/>
            <person name="Stoker T.S."/>
            <person name="Thompson D.W."/>
            <person name="Grose J.H."/>
        </authorList>
    </citation>
    <scope>NUCLEOTIDE SEQUENCE</scope>
    <source>
        <strain evidence="1">BT178</strain>
    </source>
</reference>
<comment type="caution">
    <text evidence="1">The sequence shown here is derived from an EMBL/GenBank/DDBJ whole genome shotgun (WGS) entry which is preliminary data.</text>
</comment>
<organism evidence="1 2">
    <name type="scientific">Hymenobacter lucidus</name>
    <dbReference type="NCBI Taxonomy" id="2880930"/>
    <lineage>
        <taxon>Bacteria</taxon>
        <taxon>Pseudomonadati</taxon>
        <taxon>Bacteroidota</taxon>
        <taxon>Cytophagia</taxon>
        <taxon>Cytophagales</taxon>
        <taxon>Hymenobacteraceae</taxon>
        <taxon>Hymenobacter</taxon>
    </lineage>
</organism>
<evidence type="ECO:0000313" key="2">
    <source>
        <dbReference type="Proteomes" id="UP001165296"/>
    </source>
</evidence>
<keyword evidence="2" id="KW-1185">Reference proteome</keyword>
<gene>
    <name evidence="1" type="ORF">LGH74_05675</name>
</gene>
<sequence length="234" mass="25709">MKKNKPEARQYLSPDSVMRQDMRTMHGHYLNDLAAFAAFNPTFTAAFGQQWLAALEAADAATSGTALRSDLKEDTQEVTTLMDQARTQVQALFYYVEQAFPNNAGRLDQYGKKQYAQARQKHDKMRALLPGAIGSATRDQAELSKHGFGAEKLAALQQLAKDLDRADTDQEMRKGSNTEGSDDYVRLQNVAYSFGQQLSKAAKVAFVAEPLKQQLYRLAAPTPAGEARKGAGAA</sequence>
<proteinExistence type="predicted"/>
<dbReference type="Proteomes" id="UP001165296">
    <property type="component" value="Unassembled WGS sequence"/>
</dbReference>
<dbReference type="RefSeq" id="WP_226173248.1">
    <property type="nucleotide sequence ID" value="NZ_JAJADR010000001.1"/>
</dbReference>